<reference evidence="2 3" key="1">
    <citation type="submission" date="2016-03" db="EMBL/GenBank/DDBJ databases">
        <title>Acetic acid bacteria sequencing.</title>
        <authorList>
            <person name="Brandt J."/>
            <person name="Jakob F."/>
            <person name="Vogel R.F."/>
        </authorList>
    </citation>
    <scope>NUCLEOTIDE SEQUENCE [LARGE SCALE GENOMIC DNA]</scope>
    <source>
        <strain evidence="2 3">TMW2.1153</strain>
    </source>
</reference>
<dbReference type="AlphaFoldDB" id="A0A1U9KGG3"/>
<dbReference type="InterPro" id="IPR036736">
    <property type="entry name" value="ACP-like_sf"/>
</dbReference>
<protein>
    <recommendedName>
        <fullName evidence="1">Carrier domain-containing protein</fullName>
    </recommendedName>
</protein>
<feature type="domain" description="Carrier" evidence="1">
    <location>
        <begin position="3"/>
        <end position="81"/>
    </location>
</feature>
<name>A0A1U9KGG3_ACEAC</name>
<dbReference type="KEGG" id="aace:A0U92_09030"/>
<sequence>MSMTPERIRKRLVRVFNTILPDKSAEEVPEATVDNTEGWDSLATLSLFTLAEEEFGIKLGLDLIGETKSFAALEKLVAEKVG</sequence>
<gene>
    <name evidence="2" type="ORF">A0U92_09030</name>
</gene>
<accession>A0A1U9KGG3</accession>
<dbReference type="InterPro" id="IPR009081">
    <property type="entry name" value="PP-bd_ACP"/>
</dbReference>
<dbReference type="Proteomes" id="UP000188937">
    <property type="component" value="Chromosome"/>
</dbReference>
<keyword evidence="3" id="KW-1185">Reference proteome</keyword>
<dbReference type="RefSeq" id="WP_077812938.1">
    <property type="nucleotide sequence ID" value="NZ_CP014692.1"/>
</dbReference>
<evidence type="ECO:0000313" key="3">
    <source>
        <dbReference type="Proteomes" id="UP000188937"/>
    </source>
</evidence>
<dbReference type="OrthoDB" id="288445at2"/>
<dbReference type="Gene3D" id="1.10.1200.10">
    <property type="entry name" value="ACP-like"/>
    <property type="match status" value="1"/>
</dbReference>
<dbReference type="STRING" id="435.A0U92_09030"/>
<dbReference type="SUPFAM" id="SSF47336">
    <property type="entry name" value="ACP-like"/>
    <property type="match status" value="1"/>
</dbReference>
<dbReference type="PROSITE" id="PS50075">
    <property type="entry name" value="CARRIER"/>
    <property type="match status" value="1"/>
</dbReference>
<dbReference type="EMBL" id="CP014692">
    <property type="protein sequence ID" value="AQS84893.1"/>
    <property type="molecule type" value="Genomic_DNA"/>
</dbReference>
<organism evidence="2 3">
    <name type="scientific">Acetobacter aceti</name>
    <dbReference type="NCBI Taxonomy" id="435"/>
    <lineage>
        <taxon>Bacteria</taxon>
        <taxon>Pseudomonadati</taxon>
        <taxon>Pseudomonadota</taxon>
        <taxon>Alphaproteobacteria</taxon>
        <taxon>Acetobacterales</taxon>
        <taxon>Acetobacteraceae</taxon>
        <taxon>Acetobacter</taxon>
        <taxon>Acetobacter subgen. Acetobacter</taxon>
    </lineage>
</organism>
<evidence type="ECO:0000313" key="2">
    <source>
        <dbReference type="EMBL" id="AQS84893.1"/>
    </source>
</evidence>
<proteinExistence type="predicted"/>
<evidence type="ECO:0000259" key="1">
    <source>
        <dbReference type="PROSITE" id="PS50075"/>
    </source>
</evidence>